<dbReference type="InterPro" id="IPR032245">
    <property type="entry name" value="RMI2"/>
</dbReference>
<dbReference type="GO" id="GO:0033045">
    <property type="term" value="P:regulation of sister chromatid segregation"/>
    <property type="evidence" value="ECO:0007669"/>
    <property type="project" value="TreeGrafter"/>
</dbReference>
<dbReference type="GO" id="GO:2000042">
    <property type="term" value="P:negative regulation of double-strand break repair via homologous recombination"/>
    <property type="evidence" value="ECO:0007669"/>
    <property type="project" value="TreeGrafter"/>
</dbReference>
<name>A0A151N1I8_ALLMI</name>
<comment type="caution">
    <text evidence="1">The sequence shown here is derived from an EMBL/GenBank/DDBJ whole genome shotgun (WGS) entry which is preliminary data.</text>
</comment>
<dbReference type="InterPro" id="IPR012340">
    <property type="entry name" value="NA-bd_OB-fold"/>
</dbReference>
<evidence type="ECO:0000313" key="2">
    <source>
        <dbReference type="Proteomes" id="UP000050525"/>
    </source>
</evidence>
<reference evidence="1 2" key="1">
    <citation type="journal article" date="2012" name="Genome Biol.">
        <title>Sequencing three crocodilian genomes to illuminate the evolution of archosaurs and amniotes.</title>
        <authorList>
            <person name="St John J.A."/>
            <person name="Braun E.L."/>
            <person name="Isberg S.R."/>
            <person name="Miles L.G."/>
            <person name="Chong A.Y."/>
            <person name="Gongora J."/>
            <person name="Dalzell P."/>
            <person name="Moran C."/>
            <person name="Bed'hom B."/>
            <person name="Abzhanov A."/>
            <person name="Burgess S.C."/>
            <person name="Cooksey A.M."/>
            <person name="Castoe T.A."/>
            <person name="Crawford N.G."/>
            <person name="Densmore L.D."/>
            <person name="Drew J.C."/>
            <person name="Edwards S.V."/>
            <person name="Faircloth B.C."/>
            <person name="Fujita M.K."/>
            <person name="Greenwold M.J."/>
            <person name="Hoffmann F.G."/>
            <person name="Howard J.M."/>
            <person name="Iguchi T."/>
            <person name="Janes D.E."/>
            <person name="Khan S.Y."/>
            <person name="Kohno S."/>
            <person name="de Koning A.J."/>
            <person name="Lance S.L."/>
            <person name="McCarthy F.M."/>
            <person name="McCormack J.E."/>
            <person name="Merchant M.E."/>
            <person name="Peterson D.G."/>
            <person name="Pollock D.D."/>
            <person name="Pourmand N."/>
            <person name="Raney B.J."/>
            <person name="Roessler K.A."/>
            <person name="Sanford J.R."/>
            <person name="Sawyer R.H."/>
            <person name="Schmidt C.J."/>
            <person name="Triplett E.W."/>
            <person name="Tuberville T.D."/>
            <person name="Venegas-Anaya M."/>
            <person name="Howard J.T."/>
            <person name="Jarvis E.D."/>
            <person name="Guillette L.J.Jr."/>
            <person name="Glenn T.C."/>
            <person name="Green R.E."/>
            <person name="Ray D.A."/>
        </authorList>
    </citation>
    <scope>NUCLEOTIDE SEQUENCE [LARGE SCALE GENOMIC DNA]</scope>
    <source>
        <strain evidence="1">KSC_2009_1</strain>
    </source>
</reference>
<dbReference type="PANTHER" id="PTHR33962:SF1">
    <property type="entry name" value="RECQ-MEDIATED GENOME INSTABILITY PROTEIN 2"/>
    <property type="match status" value="1"/>
</dbReference>
<dbReference type="AlphaFoldDB" id="A0A151N1I8"/>
<sequence length="75" mass="8359">MFRDDSGAFTVRGAERVPQGRPCLRAGSYVMVMGFVHTCTPEPLLQAVKMTDLSSNPINKMMWSLEVEDLQNSIP</sequence>
<proteinExistence type="predicted"/>
<dbReference type="Gene3D" id="2.40.50.140">
    <property type="entry name" value="Nucleic acid-binding proteins"/>
    <property type="match status" value="1"/>
</dbReference>
<accession>A0A151N1I8</accession>
<protein>
    <submittedName>
        <fullName evidence="1">RecQ-mediated genome instability protein 2</fullName>
    </submittedName>
</protein>
<dbReference type="GO" id="GO:0016607">
    <property type="term" value="C:nuclear speck"/>
    <property type="evidence" value="ECO:0007669"/>
    <property type="project" value="TreeGrafter"/>
</dbReference>
<organism evidence="1 2">
    <name type="scientific">Alligator mississippiensis</name>
    <name type="common">American alligator</name>
    <dbReference type="NCBI Taxonomy" id="8496"/>
    <lineage>
        <taxon>Eukaryota</taxon>
        <taxon>Metazoa</taxon>
        <taxon>Chordata</taxon>
        <taxon>Craniata</taxon>
        <taxon>Vertebrata</taxon>
        <taxon>Euteleostomi</taxon>
        <taxon>Archelosauria</taxon>
        <taxon>Archosauria</taxon>
        <taxon>Crocodylia</taxon>
        <taxon>Alligatoridae</taxon>
        <taxon>Alligatorinae</taxon>
        <taxon>Alligator</taxon>
    </lineage>
</organism>
<dbReference type="Pfam" id="PF16100">
    <property type="entry name" value="RMI2"/>
    <property type="match status" value="1"/>
</dbReference>
<keyword evidence="2" id="KW-1185">Reference proteome</keyword>
<dbReference type="GO" id="GO:0005829">
    <property type="term" value="C:cytosol"/>
    <property type="evidence" value="ECO:0007669"/>
    <property type="project" value="TreeGrafter"/>
</dbReference>
<dbReference type="GO" id="GO:0006281">
    <property type="term" value="P:DNA repair"/>
    <property type="evidence" value="ECO:0007669"/>
    <property type="project" value="TreeGrafter"/>
</dbReference>
<gene>
    <name evidence="1" type="primary">RMI2</name>
    <name evidence="1" type="ORF">Y1Q_0008174</name>
</gene>
<dbReference type="STRING" id="8496.A0A151N1I8"/>
<evidence type="ECO:0000313" key="1">
    <source>
        <dbReference type="EMBL" id="KYO30519.1"/>
    </source>
</evidence>
<dbReference type="EMBL" id="AKHW03004154">
    <property type="protein sequence ID" value="KYO30519.1"/>
    <property type="molecule type" value="Genomic_DNA"/>
</dbReference>
<dbReference type="PANTHER" id="PTHR33962">
    <property type="entry name" value="RECQ-MEDIATED GENOME INSTABILITY PROTEIN 2 RMI2"/>
    <property type="match status" value="1"/>
</dbReference>
<dbReference type="Proteomes" id="UP000050525">
    <property type="component" value="Unassembled WGS sequence"/>
</dbReference>
<dbReference type="GO" id="GO:0043007">
    <property type="term" value="P:maintenance of rDNA"/>
    <property type="evidence" value="ECO:0007669"/>
    <property type="project" value="TreeGrafter"/>
</dbReference>